<evidence type="ECO:0000259" key="6">
    <source>
        <dbReference type="PROSITE" id="PS50043"/>
    </source>
</evidence>
<feature type="domain" description="HTH luxR-type" evidence="6">
    <location>
        <begin position="142"/>
        <end position="207"/>
    </location>
</feature>
<feature type="domain" description="Response regulatory" evidence="7">
    <location>
        <begin position="5"/>
        <end position="119"/>
    </location>
</feature>
<feature type="modified residue" description="4-aspartylphosphate" evidence="5">
    <location>
        <position position="54"/>
    </location>
</feature>
<dbReference type="GO" id="GO:0006355">
    <property type="term" value="P:regulation of DNA-templated transcription"/>
    <property type="evidence" value="ECO:0007669"/>
    <property type="project" value="InterPro"/>
</dbReference>
<evidence type="ECO:0000256" key="4">
    <source>
        <dbReference type="ARBA" id="ARBA00023163"/>
    </source>
</evidence>
<dbReference type="AlphaFoldDB" id="A0AAW9R9N5"/>
<dbReference type="RefSeq" id="WP_354695809.1">
    <property type="nucleotide sequence ID" value="NZ_JAZHOG010000008.1"/>
</dbReference>
<dbReference type="PROSITE" id="PS50043">
    <property type="entry name" value="HTH_LUXR_2"/>
    <property type="match status" value="1"/>
</dbReference>
<evidence type="ECO:0000256" key="1">
    <source>
        <dbReference type="ARBA" id="ARBA00022553"/>
    </source>
</evidence>
<evidence type="ECO:0000313" key="8">
    <source>
        <dbReference type="EMBL" id="MEJ8568487.1"/>
    </source>
</evidence>
<dbReference type="InterPro" id="IPR039420">
    <property type="entry name" value="WalR-like"/>
</dbReference>
<reference evidence="8 9" key="1">
    <citation type="submission" date="2024-02" db="EMBL/GenBank/DDBJ databases">
        <title>A novel Wenzhouxiangellaceae bacterium, isolated from coastal sediments.</title>
        <authorList>
            <person name="Du Z.-J."/>
            <person name="Ye Y.-Q."/>
            <person name="Zhang X.-Y."/>
        </authorList>
    </citation>
    <scope>NUCLEOTIDE SEQUENCE [LARGE SCALE GENOMIC DNA]</scope>
    <source>
        <strain evidence="8 9">CH-27</strain>
    </source>
</reference>
<evidence type="ECO:0000259" key="7">
    <source>
        <dbReference type="PROSITE" id="PS50110"/>
    </source>
</evidence>
<dbReference type="Gene3D" id="3.40.50.2300">
    <property type="match status" value="1"/>
</dbReference>
<gene>
    <name evidence="8" type="ORF">V3330_12710</name>
</gene>
<dbReference type="SMART" id="SM00448">
    <property type="entry name" value="REC"/>
    <property type="match status" value="1"/>
</dbReference>
<sequence length="211" mass="22837">MGPVRVVLADDHTLVLEAFRTLLSPEVDVVATASDGHELIRTVKEHKPDVVVTDISMPVLNGVDACIKLLKVLPDLKIIFLTVSDDPDIVAEVVRAGAKGYLLKSSAASELLQAIKSVAAGSTYITPLVTESMIGSLVQGGKRDLVEKLTVRQREILQLLAEGNTMKEAAKILSLTPRTIAFHKYRIMETLGIENNAQLVRFAVKSGLLES</sequence>
<evidence type="ECO:0000256" key="2">
    <source>
        <dbReference type="ARBA" id="ARBA00023015"/>
    </source>
</evidence>
<dbReference type="InterPro" id="IPR016032">
    <property type="entry name" value="Sig_transdc_resp-reg_C-effctor"/>
</dbReference>
<protein>
    <submittedName>
        <fullName evidence="8">Response regulator transcription factor</fullName>
    </submittedName>
</protein>
<comment type="caution">
    <text evidence="8">The sequence shown here is derived from an EMBL/GenBank/DDBJ whole genome shotgun (WGS) entry which is preliminary data.</text>
</comment>
<dbReference type="SMART" id="SM00421">
    <property type="entry name" value="HTH_LUXR"/>
    <property type="match status" value="1"/>
</dbReference>
<dbReference type="InterPro" id="IPR001789">
    <property type="entry name" value="Sig_transdc_resp-reg_receiver"/>
</dbReference>
<dbReference type="CDD" id="cd17535">
    <property type="entry name" value="REC_NarL-like"/>
    <property type="match status" value="1"/>
</dbReference>
<dbReference type="Pfam" id="PF00196">
    <property type="entry name" value="GerE"/>
    <property type="match status" value="1"/>
</dbReference>
<dbReference type="GO" id="GO:0003677">
    <property type="term" value="F:DNA binding"/>
    <property type="evidence" value="ECO:0007669"/>
    <property type="project" value="UniProtKB-KW"/>
</dbReference>
<dbReference type="Pfam" id="PF00072">
    <property type="entry name" value="Response_reg"/>
    <property type="match status" value="1"/>
</dbReference>
<dbReference type="InterPro" id="IPR000792">
    <property type="entry name" value="Tscrpt_reg_LuxR_C"/>
</dbReference>
<proteinExistence type="predicted"/>
<keyword evidence="1 5" id="KW-0597">Phosphoprotein</keyword>
<evidence type="ECO:0000256" key="3">
    <source>
        <dbReference type="ARBA" id="ARBA00023125"/>
    </source>
</evidence>
<dbReference type="GO" id="GO:0000160">
    <property type="term" value="P:phosphorelay signal transduction system"/>
    <property type="evidence" value="ECO:0007669"/>
    <property type="project" value="InterPro"/>
</dbReference>
<dbReference type="PROSITE" id="PS50110">
    <property type="entry name" value="RESPONSE_REGULATORY"/>
    <property type="match status" value="1"/>
</dbReference>
<dbReference type="PANTHER" id="PTHR43214:SF41">
    <property type="entry name" value="NITRATE_NITRITE RESPONSE REGULATOR PROTEIN NARP"/>
    <property type="match status" value="1"/>
</dbReference>
<dbReference type="CDD" id="cd06170">
    <property type="entry name" value="LuxR_C_like"/>
    <property type="match status" value="1"/>
</dbReference>
<accession>A0AAW9R9N5</accession>
<evidence type="ECO:0000256" key="5">
    <source>
        <dbReference type="PROSITE-ProRule" id="PRU00169"/>
    </source>
</evidence>
<dbReference type="SUPFAM" id="SSF46894">
    <property type="entry name" value="C-terminal effector domain of the bipartite response regulators"/>
    <property type="match status" value="1"/>
</dbReference>
<dbReference type="PRINTS" id="PR00038">
    <property type="entry name" value="HTHLUXR"/>
</dbReference>
<evidence type="ECO:0000313" key="9">
    <source>
        <dbReference type="Proteomes" id="UP001359886"/>
    </source>
</evidence>
<keyword evidence="2" id="KW-0805">Transcription regulation</keyword>
<dbReference type="Proteomes" id="UP001359886">
    <property type="component" value="Unassembled WGS sequence"/>
</dbReference>
<dbReference type="SUPFAM" id="SSF52172">
    <property type="entry name" value="CheY-like"/>
    <property type="match status" value="1"/>
</dbReference>
<dbReference type="PANTHER" id="PTHR43214">
    <property type="entry name" value="TWO-COMPONENT RESPONSE REGULATOR"/>
    <property type="match status" value="1"/>
</dbReference>
<keyword evidence="4" id="KW-0804">Transcription</keyword>
<dbReference type="InterPro" id="IPR058245">
    <property type="entry name" value="NreC/VraR/RcsB-like_REC"/>
</dbReference>
<keyword evidence="9" id="KW-1185">Reference proteome</keyword>
<dbReference type="EMBL" id="JAZHOG010000008">
    <property type="protein sequence ID" value="MEJ8568487.1"/>
    <property type="molecule type" value="Genomic_DNA"/>
</dbReference>
<name>A0AAW9R9N5_9GAMM</name>
<keyword evidence="3" id="KW-0238">DNA-binding</keyword>
<dbReference type="InterPro" id="IPR011006">
    <property type="entry name" value="CheY-like_superfamily"/>
</dbReference>
<organism evidence="8 9">
    <name type="scientific">Elongatibacter sediminis</name>
    <dbReference type="NCBI Taxonomy" id="3119006"/>
    <lineage>
        <taxon>Bacteria</taxon>
        <taxon>Pseudomonadati</taxon>
        <taxon>Pseudomonadota</taxon>
        <taxon>Gammaproteobacteria</taxon>
        <taxon>Chromatiales</taxon>
        <taxon>Wenzhouxiangellaceae</taxon>
        <taxon>Elongatibacter</taxon>
    </lineage>
</organism>